<comment type="catalytic activity">
    <reaction evidence="9 10">
        <text>Release of signal peptides from bacterial membrane prolipoproteins. Hydrolyzes -Xaa-Yaa-Zaa-|-(S,diacylglyceryl)Cys-, in which Xaa is hydrophobic (preferably Leu), and Yaa (Ala or Ser) and Zaa (Gly or Ala) have small, neutral side chains.</text>
        <dbReference type="EC" id="3.4.23.36"/>
    </reaction>
</comment>
<keyword evidence="13" id="KW-1185">Reference proteome</keyword>
<evidence type="ECO:0000256" key="3">
    <source>
        <dbReference type="ARBA" id="ARBA00022670"/>
    </source>
</evidence>
<evidence type="ECO:0000313" key="13">
    <source>
        <dbReference type="Proteomes" id="UP000295277"/>
    </source>
</evidence>
<accession>A0A4R1Z1Y6</accession>
<evidence type="ECO:0000256" key="6">
    <source>
        <dbReference type="ARBA" id="ARBA00022801"/>
    </source>
</evidence>
<evidence type="ECO:0000256" key="2">
    <source>
        <dbReference type="ARBA" id="ARBA00022475"/>
    </source>
</evidence>
<evidence type="ECO:0000256" key="7">
    <source>
        <dbReference type="ARBA" id="ARBA00022989"/>
    </source>
</evidence>
<comment type="subcellular location">
    <subcellularLocation>
        <location evidence="9">Cell membrane</location>
        <topology evidence="9">Multi-pass membrane protein</topology>
    </subcellularLocation>
</comment>
<comment type="caution">
    <text evidence="9">Lacks conserved residue(s) required for the propagation of feature annotation.</text>
</comment>
<evidence type="ECO:0000256" key="8">
    <source>
        <dbReference type="ARBA" id="ARBA00023136"/>
    </source>
</evidence>
<dbReference type="RefSeq" id="WP_132693390.1">
    <property type="nucleotide sequence ID" value="NZ_SLVM01000002.1"/>
</dbReference>
<gene>
    <name evidence="9" type="primary">lspA</name>
    <name evidence="12" type="ORF">EV216_102184</name>
</gene>
<dbReference type="HAMAP" id="MF_00161">
    <property type="entry name" value="LspA"/>
    <property type="match status" value="1"/>
</dbReference>
<evidence type="ECO:0000256" key="5">
    <source>
        <dbReference type="ARBA" id="ARBA00022750"/>
    </source>
</evidence>
<feature type="active site" evidence="9">
    <location>
        <position position="136"/>
    </location>
</feature>
<proteinExistence type="inferred from homology"/>
<keyword evidence="3 9" id="KW-0645">Protease</keyword>
<dbReference type="OrthoDB" id="9810259at2"/>
<dbReference type="Proteomes" id="UP000295277">
    <property type="component" value="Unassembled WGS sequence"/>
</dbReference>
<protein>
    <recommendedName>
        <fullName evidence="9">Lipoprotein signal peptidase</fullName>
        <ecNumber evidence="9">3.4.23.36</ecNumber>
    </recommendedName>
    <alternativeName>
        <fullName evidence="9">Prolipoprotein signal peptidase</fullName>
    </alternativeName>
    <alternativeName>
        <fullName evidence="9">Signal peptidase II</fullName>
        <shortName evidence="9">SPase II</shortName>
    </alternativeName>
</protein>
<feature type="transmembrane region" description="Helical" evidence="9">
    <location>
        <begin position="62"/>
        <end position="83"/>
    </location>
</feature>
<keyword evidence="6 9" id="KW-0378">Hydrolase</keyword>
<dbReference type="PANTHER" id="PTHR33695:SF1">
    <property type="entry name" value="LIPOPROTEIN SIGNAL PEPTIDASE"/>
    <property type="match status" value="1"/>
</dbReference>
<name>A0A4R1Z1Y6_9RHOB</name>
<dbReference type="PANTHER" id="PTHR33695">
    <property type="entry name" value="LIPOPROTEIN SIGNAL PEPTIDASE"/>
    <property type="match status" value="1"/>
</dbReference>
<comment type="pathway">
    <text evidence="9">Protein modification; lipoprotein biosynthesis (signal peptide cleavage).</text>
</comment>
<dbReference type="AlphaFoldDB" id="A0A4R1Z1Y6"/>
<evidence type="ECO:0000256" key="9">
    <source>
        <dbReference type="HAMAP-Rule" id="MF_00161"/>
    </source>
</evidence>
<keyword evidence="7 9" id="KW-1133">Transmembrane helix</keyword>
<feature type="transmembrane region" description="Helical" evidence="9">
    <location>
        <begin position="130"/>
        <end position="149"/>
    </location>
</feature>
<keyword evidence="4 9" id="KW-0812">Transmembrane</keyword>
<dbReference type="GO" id="GO:0004190">
    <property type="term" value="F:aspartic-type endopeptidase activity"/>
    <property type="evidence" value="ECO:0007669"/>
    <property type="project" value="UniProtKB-UniRule"/>
</dbReference>
<keyword evidence="5 9" id="KW-0064">Aspartyl protease</keyword>
<dbReference type="PROSITE" id="PS00855">
    <property type="entry name" value="SPASE_II"/>
    <property type="match status" value="1"/>
</dbReference>
<feature type="transmembrane region" description="Helical" evidence="9">
    <location>
        <begin position="90"/>
        <end position="110"/>
    </location>
</feature>
<comment type="function">
    <text evidence="9 10">This protein specifically catalyzes the removal of signal peptides from prolipoproteins.</text>
</comment>
<dbReference type="GO" id="GO:0006508">
    <property type="term" value="P:proteolysis"/>
    <property type="evidence" value="ECO:0007669"/>
    <property type="project" value="UniProtKB-KW"/>
</dbReference>
<keyword evidence="8 9" id="KW-0472">Membrane</keyword>
<dbReference type="GO" id="GO:0005886">
    <property type="term" value="C:plasma membrane"/>
    <property type="evidence" value="ECO:0007669"/>
    <property type="project" value="UniProtKB-SubCell"/>
</dbReference>
<comment type="caution">
    <text evidence="12">The sequence shown here is derived from an EMBL/GenBank/DDBJ whole genome shotgun (WGS) entry which is preliminary data.</text>
</comment>
<dbReference type="Pfam" id="PF01252">
    <property type="entry name" value="Peptidase_A8"/>
    <property type="match status" value="1"/>
</dbReference>
<feature type="active site" evidence="9">
    <location>
        <position position="117"/>
    </location>
</feature>
<dbReference type="PRINTS" id="PR00781">
    <property type="entry name" value="LIPOSIGPTASE"/>
</dbReference>
<evidence type="ECO:0000256" key="11">
    <source>
        <dbReference type="RuleBase" id="RU004181"/>
    </source>
</evidence>
<organism evidence="12 13">
    <name type="scientific">Rhodovulum steppense</name>
    <dbReference type="NCBI Taxonomy" id="540251"/>
    <lineage>
        <taxon>Bacteria</taxon>
        <taxon>Pseudomonadati</taxon>
        <taxon>Pseudomonadota</taxon>
        <taxon>Alphaproteobacteria</taxon>
        <taxon>Rhodobacterales</taxon>
        <taxon>Paracoccaceae</taxon>
        <taxon>Rhodovulum</taxon>
    </lineage>
</organism>
<evidence type="ECO:0000313" key="12">
    <source>
        <dbReference type="EMBL" id="TCM87629.1"/>
    </source>
</evidence>
<dbReference type="EMBL" id="SLVM01000002">
    <property type="protein sequence ID" value="TCM87629.1"/>
    <property type="molecule type" value="Genomic_DNA"/>
</dbReference>
<dbReference type="UniPathway" id="UPA00665"/>
<evidence type="ECO:0000256" key="10">
    <source>
        <dbReference type="RuleBase" id="RU000594"/>
    </source>
</evidence>
<evidence type="ECO:0000256" key="1">
    <source>
        <dbReference type="ARBA" id="ARBA00006139"/>
    </source>
</evidence>
<dbReference type="InterPro" id="IPR001872">
    <property type="entry name" value="Peptidase_A8"/>
</dbReference>
<reference evidence="12 13" key="1">
    <citation type="submission" date="2019-03" db="EMBL/GenBank/DDBJ databases">
        <title>Genomic Encyclopedia of Type Strains, Phase IV (KMG-IV): sequencing the most valuable type-strain genomes for metagenomic binning, comparative biology and taxonomic classification.</title>
        <authorList>
            <person name="Goeker M."/>
        </authorList>
    </citation>
    <scope>NUCLEOTIDE SEQUENCE [LARGE SCALE GENOMIC DNA]</scope>
    <source>
        <strain evidence="12 13">DSM 21153</strain>
    </source>
</reference>
<sequence length="156" mass="16739">MRLLAIITALVFVLDQATKFHVVHVLGLAERLRIDVFPPYLNLRMAWNRGMNFGLLSNDAELGRWLLIAVALAISAGVTFWLARGPQRPVALVSGGLLVGGALGNVVDRLVYGAVADFLNMSCCGIDNPYAFNVADIAIFAGALGLVVFTGRDKTP</sequence>
<evidence type="ECO:0000256" key="4">
    <source>
        <dbReference type="ARBA" id="ARBA00022692"/>
    </source>
</evidence>
<comment type="similarity">
    <text evidence="1 9 11">Belongs to the peptidase A8 family.</text>
</comment>
<dbReference type="NCBIfam" id="TIGR00077">
    <property type="entry name" value="lspA"/>
    <property type="match status" value="1"/>
</dbReference>
<dbReference type="EC" id="3.4.23.36" evidence="9"/>
<keyword evidence="2 9" id="KW-1003">Cell membrane</keyword>